<feature type="signal peptide" evidence="1">
    <location>
        <begin position="1"/>
        <end position="27"/>
    </location>
</feature>
<evidence type="ECO:0000313" key="3">
    <source>
        <dbReference type="Proteomes" id="UP001344658"/>
    </source>
</evidence>
<reference evidence="2 3" key="1">
    <citation type="submission" date="2023-12" db="EMBL/GenBank/DDBJ databases">
        <title>Streptomyces sp. V4-01.</title>
        <authorList>
            <person name="Somphong A."/>
            <person name="Phongsopitanun W."/>
        </authorList>
    </citation>
    <scope>NUCLEOTIDE SEQUENCE [LARGE SCALE GENOMIC DNA]</scope>
    <source>
        <strain evidence="2 3">V4-01</strain>
    </source>
</reference>
<name>A0ABU7PE05_9ACTN</name>
<gene>
    <name evidence="2" type="ORF">V2S66_16300</name>
</gene>
<proteinExistence type="predicted"/>
<feature type="chain" id="PRO_5047377475" description="Secreted protein" evidence="1">
    <location>
        <begin position="28"/>
        <end position="147"/>
    </location>
</feature>
<protein>
    <recommendedName>
        <fullName evidence="4">Secreted protein</fullName>
    </recommendedName>
</protein>
<dbReference type="RefSeq" id="WP_330796036.1">
    <property type="nucleotide sequence ID" value="NZ_JAZEWV010000011.1"/>
</dbReference>
<keyword evidence="1" id="KW-0732">Signal</keyword>
<evidence type="ECO:0000313" key="2">
    <source>
        <dbReference type="EMBL" id="MEE4543529.1"/>
    </source>
</evidence>
<dbReference type="Proteomes" id="UP001344658">
    <property type="component" value="Unassembled WGS sequence"/>
</dbReference>
<organism evidence="2 3">
    <name type="scientific">Actinacidiphila polyblastidii</name>
    <dbReference type="NCBI Taxonomy" id="3110430"/>
    <lineage>
        <taxon>Bacteria</taxon>
        <taxon>Bacillati</taxon>
        <taxon>Actinomycetota</taxon>
        <taxon>Actinomycetes</taxon>
        <taxon>Kitasatosporales</taxon>
        <taxon>Streptomycetaceae</taxon>
        <taxon>Actinacidiphila</taxon>
    </lineage>
</organism>
<dbReference type="EMBL" id="JAZEWV010000011">
    <property type="protein sequence ID" value="MEE4543529.1"/>
    <property type="molecule type" value="Genomic_DNA"/>
</dbReference>
<keyword evidence="3" id="KW-1185">Reference proteome</keyword>
<evidence type="ECO:0008006" key="4">
    <source>
        <dbReference type="Google" id="ProtNLM"/>
    </source>
</evidence>
<accession>A0ABU7PE05</accession>
<evidence type="ECO:0000256" key="1">
    <source>
        <dbReference type="SAM" id="SignalP"/>
    </source>
</evidence>
<sequence length="147" mass="15459">MKRVLRTVAPLVLAAGTVIAIPTVSHAASAPCAGYTIDNDAAQRYYDSKGVAVATSYIYTKGSPYLDSSPSCAVFYAEGTYSTETKYMGITLCDNYTATACDTDHGNYKEYAGPVTQAHGGCGTVHVVMRNPAGTTIVDSSYGMPCD</sequence>
<comment type="caution">
    <text evidence="2">The sequence shown here is derived from an EMBL/GenBank/DDBJ whole genome shotgun (WGS) entry which is preliminary data.</text>
</comment>